<dbReference type="AlphaFoldDB" id="A0A1Y2HQH9"/>
<accession>A0A1Y2HQH9</accession>
<name>A0A1Y2HQH9_9FUNG</name>
<feature type="region of interest" description="Disordered" evidence="1">
    <location>
        <begin position="471"/>
        <end position="519"/>
    </location>
</feature>
<evidence type="ECO:0000256" key="1">
    <source>
        <dbReference type="SAM" id="MobiDB-lite"/>
    </source>
</evidence>
<feature type="compositionally biased region" description="Basic and acidic residues" evidence="1">
    <location>
        <begin position="500"/>
        <end position="509"/>
    </location>
</feature>
<gene>
    <name evidence="2" type="ORF">BCR44DRAFT_33904</name>
</gene>
<organism evidence="2 3">
    <name type="scientific">Catenaria anguillulae PL171</name>
    <dbReference type="NCBI Taxonomy" id="765915"/>
    <lineage>
        <taxon>Eukaryota</taxon>
        <taxon>Fungi</taxon>
        <taxon>Fungi incertae sedis</taxon>
        <taxon>Blastocladiomycota</taxon>
        <taxon>Blastocladiomycetes</taxon>
        <taxon>Blastocladiales</taxon>
        <taxon>Catenariaceae</taxon>
        <taxon>Catenaria</taxon>
    </lineage>
</organism>
<feature type="compositionally biased region" description="Acidic residues" evidence="1">
    <location>
        <begin position="510"/>
        <end position="519"/>
    </location>
</feature>
<evidence type="ECO:0000313" key="3">
    <source>
        <dbReference type="Proteomes" id="UP000193411"/>
    </source>
</evidence>
<dbReference type="Proteomes" id="UP000193411">
    <property type="component" value="Unassembled WGS sequence"/>
</dbReference>
<evidence type="ECO:0000313" key="2">
    <source>
        <dbReference type="EMBL" id="ORZ36051.1"/>
    </source>
</evidence>
<reference evidence="2 3" key="1">
    <citation type="submission" date="2016-07" db="EMBL/GenBank/DDBJ databases">
        <title>Pervasive Adenine N6-methylation of Active Genes in Fungi.</title>
        <authorList>
            <consortium name="DOE Joint Genome Institute"/>
            <person name="Mondo S.J."/>
            <person name="Dannebaum R.O."/>
            <person name="Kuo R.C."/>
            <person name="Labutti K."/>
            <person name="Haridas S."/>
            <person name="Kuo A."/>
            <person name="Salamov A."/>
            <person name="Ahrendt S.R."/>
            <person name="Lipzen A."/>
            <person name="Sullivan W."/>
            <person name="Andreopoulos W.B."/>
            <person name="Clum A."/>
            <person name="Lindquist E."/>
            <person name="Daum C."/>
            <person name="Ramamoorthy G.K."/>
            <person name="Gryganskyi A."/>
            <person name="Culley D."/>
            <person name="Magnuson J.K."/>
            <person name="James T.Y."/>
            <person name="O'Malley M.A."/>
            <person name="Stajich J.E."/>
            <person name="Spatafora J.W."/>
            <person name="Visel A."/>
            <person name="Grigoriev I.V."/>
        </authorList>
    </citation>
    <scope>NUCLEOTIDE SEQUENCE [LARGE SCALE GENOMIC DNA]</scope>
    <source>
        <strain evidence="2 3">PL171</strain>
    </source>
</reference>
<comment type="caution">
    <text evidence="2">The sequence shown here is derived from an EMBL/GenBank/DDBJ whole genome shotgun (WGS) entry which is preliminary data.</text>
</comment>
<feature type="compositionally biased region" description="Basic and acidic residues" evidence="1">
    <location>
        <begin position="471"/>
        <end position="487"/>
    </location>
</feature>
<protein>
    <submittedName>
        <fullName evidence="2">Uncharacterized protein</fullName>
    </submittedName>
</protein>
<dbReference type="EMBL" id="MCFL01000019">
    <property type="protein sequence ID" value="ORZ36051.1"/>
    <property type="molecule type" value="Genomic_DNA"/>
</dbReference>
<proteinExistence type="predicted"/>
<keyword evidence="3" id="KW-1185">Reference proteome</keyword>
<sequence>MDQRHLDRVWLGHAGGGEAAAEPQPGYEALVLDIDSSFAANTKLSQYDSPCADVSCANRGIIGFLSHRVCAQSTANHRIHSPHSITVHLLNYPALDPIAGHVLMHRGFGSPETNCDLATSGCVPGNPASATVLKTNDGPWTVALGHVDCRERMYSLMCSDSRGFTLIHLRSYVHGANKTRNAQQDSSRGPGSGRTVASVCIPTHCYAISMSLVPTNPTHVRLVYIHKSSRHVHILTLARTSLTLISETTIGHTKYYSHNYSPETQPDLLALGPMSGHMHVCNVHTGALVHTLHMPAHLSVAGQKALGATYRPLLAHMQERCGGGGGGSGAGQWMLEWVQGVGVRGNEQRASVTNKCHVHVLAPEDDGGSKAARVVAGYLVPPVQCSEVLGAHVHIVMSPNGDLGVVDLRTRGGELVGVWNVSAGFTRRVSLRQGVQKVREDEVRIHRVPPEVVGLTMQEVTRRRIEVEKRKRMTRGERAERRNRMREQATPCREFLTAPEKSESDRGESGGEEDADDALWTDAGDMVMLGEEGDGVLVVRGSVVVVLRRCVG</sequence>